<name>A0A1Y2EXJ7_9FUNG</name>
<comment type="subcellular location">
    <subcellularLocation>
        <location evidence="1">Cytoplasm</location>
    </subcellularLocation>
</comment>
<feature type="domain" description="C2H2-type" evidence="10">
    <location>
        <begin position="21"/>
        <end position="43"/>
    </location>
</feature>
<evidence type="ECO:0000313" key="11">
    <source>
        <dbReference type="EMBL" id="ORY75846.1"/>
    </source>
</evidence>
<comment type="caution">
    <text evidence="11">The sequence shown here is derived from an EMBL/GenBank/DDBJ whole genome shotgun (WGS) entry which is preliminary data.</text>
</comment>
<evidence type="ECO:0000313" key="12">
    <source>
        <dbReference type="Proteomes" id="UP000193920"/>
    </source>
</evidence>
<dbReference type="Pfam" id="PF12171">
    <property type="entry name" value="zf-C2H2_jaz"/>
    <property type="match status" value="1"/>
</dbReference>
<keyword evidence="4" id="KW-0479">Metal-binding</keyword>
<dbReference type="InterPro" id="IPR040025">
    <property type="entry name" value="Znf622/Rei1/Reh1"/>
</dbReference>
<dbReference type="InterPro" id="IPR003604">
    <property type="entry name" value="Matrin/U1-like-C_Znf_C2H2"/>
</dbReference>
<dbReference type="GO" id="GO:0042273">
    <property type="term" value="P:ribosomal large subunit biogenesis"/>
    <property type="evidence" value="ECO:0007669"/>
    <property type="project" value="TreeGrafter"/>
</dbReference>
<keyword evidence="2" id="KW-0963">Cytoplasm</keyword>
<keyword evidence="9" id="KW-0175">Coiled coil</keyword>
<evidence type="ECO:0000256" key="3">
    <source>
        <dbReference type="ARBA" id="ARBA00022517"/>
    </source>
</evidence>
<comment type="similarity">
    <text evidence="8">Belongs to the REI1 family.</text>
</comment>
<dbReference type="PANTHER" id="PTHR13182">
    <property type="entry name" value="ZINC FINGER PROTEIN 622"/>
    <property type="match status" value="1"/>
</dbReference>
<evidence type="ECO:0000256" key="6">
    <source>
        <dbReference type="ARBA" id="ARBA00022771"/>
    </source>
</evidence>
<dbReference type="PANTHER" id="PTHR13182:SF8">
    <property type="entry name" value="CYTOPLASMIC 60S SUBUNIT BIOGENESIS FACTOR ZNF622"/>
    <property type="match status" value="1"/>
</dbReference>
<dbReference type="SUPFAM" id="SSF57667">
    <property type="entry name" value="beta-beta-alpha zinc fingers"/>
    <property type="match status" value="2"/>
</dbReference>
<feature type="coiled-coil region" evidence="9">
    <location>
        <begin position="349"/>
        <end position="383"/>
    </location>
</feature>
<dbReference type="OrthoDB" id="19329at2759"/>
<keyword evidence="3" id="KW-0690">Ribosome biogenesis</keyword>
<keyword evidence="7" id="KW-0862">Zinc</keyword>
<evidence type="ECO:0000256" key="8">
    <source>
        <dbReference type="ARBA" id="ARBA00034126"/>
    </source>
</evidence>
<dbReference type="InterPro" id="IPR041661">
    <property type="entry name" value="ZN622/Rei1/Reh1_Znf-C2H2"/>
</dbReference>
<dbReference type="Pfam" id="PF12756">
    <property type="entry name" value="zf-C2H2_2"/>
    <property type="match status" value="1"/>
</dbReference>
<dbReference type="Gene3D" id="3.30.160.60">
    <property type="entry name" value="Classic Zinc Finger"/>
    <property type="match status" value="1"/>
</dbReference>
<dbReference type="PROSITE" id="PS00028">
    <property type="entry name" value="ZINC_FINGER_C2H2_1"/>
    <property type="match status" value="3"/>
</dbReference>
<dbReference type="InterPro" id="IPR022755">
    <property type="entry name" value="Znf_C2H2_jaz"/>
</dbReference>
<dbReference type="GO" id="GO:0030687">
    <property type="term" value="C:preribosome, large subunit precursor"/>
    <property type="evidence" value="ECO:0007669"/>
    <property type="project" value="TreeGrafter"/>
</dbReference>
<sequence length="389" mass="45755">MDVETASEFSEQSVQAPLYTCLTCKVAFRTADIQREHYRQDWHRYNLKRKVAGLQPISHDLFKEKIAAQEKDKPNENEKSSGWNCEACKKSFSTENAYKNHVVSKKHLESVAKFEKRKASKKNENKTDLEKKQSMPKINWKKKLAEAQTEEEVNKVIDEKIKLSRRLEETECLFCDFKGKTLEEKMEHMTIEHTFFIPDIEYLVDLKGFMNYLAEKIAIGNTCIYCKKAFNTLEATRKHILDKGHQKIKYEEGPDLEISDFYDFSSTYDDDVNPDEELDPNYNVLTITSEGTELILPSGAHIGHREYKRYYDQNLRYNYEPESIAINRLTQKYKALGYYNIGSSGMTIEQERLAKMKAAREELRQYQRRKEMLGIKNNDLQKHFRKQII</sequence>
<evidence type="ECO:0000259" key="10">
    <source>
        <dbReference type="PROSITE" id="PS00028"/>
    </source>
</evidence>
<evidence type="ECO:0000256" key="4">
    <source>
        <dbReference type="ARBA" id="ARBA00022723"/>
    </source>
</evidence>
<dbReference type="InterPro" id="IPR013087">
    <property type="entry name" value="Znf_C2H2_type"/>
</dbReference>
<evidence type="ECO:0000256" key="2">
    <source>
        <dbReference type="ARBA" id="ARBA00022490"/>
    </source>
</evidence>
<proteinExistence type="inferred from homology"/>
<keyword evidence="5" id="KW-0677">Repeat</keyword>
<dbReference type="GO" id="GO:0005737">
    <property type="term" value="C:cytoplasm"/>
    <property type="evidence" value="ECO:0007669"/>
    <property type="project" value="UniProtKB-SubCell"/>
</dbReference>
<organism evidence="11 12">
    <name type="scientific">Neocallimastix californiae</name>
    <dbReference type="NCBI Taxonomy" id="1754190"/>
    <lineage>
        <taxon>Eukaryota</taxon>
        <taxon>Fungi</taxon>
        <taxon>Fungi incertae sedis</taxon>
        <taxon>Chytridiomycota</taxon>
        <taxon>Chytridiomycota incertae sedis</taxon>
        <taxon>Neocallimastigomycetes</taxon>
        <taxon>Neocallimastigales</taxon>
        <taxon>Neocallimastigaceae</taxon>
        <taxon>Neocallimastix</taxon>
    </lineage>
</organism>
<dbReference type="AlphaFoldDB" id="A0A1Y2EXJ7"/>
<evidence type="ECO:0000256" key="1">
    <source>
        <dbReference type="ARBA" id="ARBA00004496"/>
    </source>
</evidence>
<dbReference type="Proteomes" id="UP000193920">
    <property type="component" value="Unassembled WGS sequence"/>
</dbReference>
<dbReference type="GO" id="GO:0008270">
    <property type="term" value="F:zinc ion binding"/>
    <property type="evidence" value="ECO:0007669"/>
    <property type="project" value="UniProtKB-KW"/>
</dbReference>
<dbReference type="SMART" id="SM00355">
    <property type="entry name" value="ZnF_C2H2"/>
    <property type="match status" value="4"/>
</dbReference>
<reference evidence="11 12" key="1">
    <citation type="submission" date="2016-08" db="EMBL/GenBank/DDBJ databases">
        <title>A Parts List for Fungal Cellulosomes Revealed by Comparative Genomics.</title>
        <authorList>
            <consortium name="DOE Joint Genome Institute"/>
            <person name="Haitjema C.H."/>
            <person name="Gilmore S.P."/>
            <person name="Henske J.K."/>
            <person name="Solomon K.V."/>
            <person name="De Groot R."/>
            <person name="Kuo A."/>
            <person name="Mondo S.J."/>
            <person name="Salamov A.A."/>
            <person name="Labutti K."/>
            <person name="Zhao Z."/>
            <person name="Chiniquy J."/>
            <person name="Barry K."/>
            <person name="Brewer H.M."/>
            <person name="Purvine S.O."/>
            <person name="Wright A.T."/>
            <person name="Boxma B."/>
            <person name="Van Alen T."/>
            <person name="Hackstein J.H."/>
            <person name="Baker S.E."/>
            <person name="Grigoriev I.V."/>
            <person name="O'Malley M.A."/>
        </authorList>
    </citation>
    <scope>NUCLEOTIDE SEQUENCE [LARGE SCALE GENOMIC DNA]</scope>
    <source>
        <strain evidence="11 12">G1</strain>
    </source>
</reference>
<protein>
    <recommendedName>
        <fullName evidence="10">C2H2-type domain-containing protein</fullName>
    </recommendedName>
</protein>
<dbReference type="EMBL" id="MCOG01000024">
    <property type="protein sequence ID" value="ORY75846.1"/>
    <property type="molecule type" value="Genomic_DNA"/>
</dbReference>
<keyword evidence="12" id="KW-1185">Reference proteome</keyword>
<feature type="domain" description="C2H2-type" evidence="10">
    <location>
        <begin position="223"/>
        <end position="245"/>
    </location>
</feature>
<dbReference type="GO" id="GO:0003676">
    <property type="term" value="F:nucleic acid binding"/>
    <property type="evidence" value="ECO:0007669"/>
    <property type="project" value="InterPro"/>
</dbReference>
<dbReference type="SMART" id="SM00451">
    <property type="entry name" value="ZnF_U1"/>
    <property type="match status" value="2"/>
</dbReference>
<accession>A0A1Y2EXJ7</accession>
<dbReference type="InterPro" id="IPR036236">
    <property type="entry name" value="Znf_C2H2_sf"/>
</dbReference>
<keyword evidence="6" id="KW-0863">Zinc-finger</keyword>
<evidence type="ECO:0000256" key="5">
    <source>
        <dbReference type="ARBA" id="ARBA00022737"/>
    </source>
</evidence>
<dbReference type="STRING" id="1754190.A0A1Y2EXJ7"/>
<gene>
    <name evidence="11" type="ORF">LY90DRAFT_377607</name>
</gene>
<evidence type="ECO:0000256" key="9">
    <source>
        <dbReference type="SAM" id="Coils"/>
    </source>
</evidence>
<evidence type="ECO:0000256" key="7">
    <source>
        <dbReference type="ARBA" id="ARBA00022833"/>
    </source>
</evidence>
<feature type="domain" description="C2H2-type" evidence="10">
    <location>
        <begin position="85"/>
        <end position="107"/>
    </location>
</feature>